<proteinExistence type="predicted"/>
<dbReference type="OrthoDB" id="9760324at2"/>
<comment type="caution">
    <text evidence="2">The sequence shown here is derived from an EMBL/GenBank/DDBJ whole genome shotgun (WGS) entry which is preliminary data.</text>
</comment>
<dbReference type="InterPro" id="IPR004007">
    <property type="entry name" value="DhaL_dom"/>
</dbReference>
<keyword evidence="3" id="KW-1185">Reference proteome</keyword>
<evidence type="ECO:0000259" key="1">
    <source>
        <dbReference type="PROSITE" id="PS51480"/>
    </source>
</evidence>
<dbReference type="InterPro" id="IPR033470">
    <property type="entry name" value="FakA-like_C"/>
</dbReference>
<dbReference type="PATRIC" id="fig|1629550.3.peg.58"/>
<dbReference type="InterPro" id="IPR048394">
    <property type="entry name" value="FakA-like_M"/>
</dbReference>
<organism evidence="2 3">
    <name type="scientific">Paraclostridium benzoelyticum</name>
    <dbReference type="NCBI Taxonomy" id="1629550"/>
    <lineage>
        <taxon>Bacteria</taxon>
        <taxon>Bacillati</taxon>
        <taxon>Bacillota</taxon>
        <taxon>Clostridia</taxon>
        <taxon>Peptostreptococcales</taxon>
        <taxon>Peptostreptococcaceae</taxon>
        <taxon>Paraclostridium</taxon>
    </lineage>
</organism>
<protein>
    <submittedName>
        <fullName evidence="2">Dihydroxyacetone kinase</fullName>
    </submittedName>
</protein>
<evidence type="ECO:0000313" key="3">
    <source>
        <dbReference type="Proteomes" id="UP000034407"/>
    </source>
</evidence>
<dbReference type="NCBIfam" id="TIGR03599">
    <property type="entry name" value="YloV"/>
    <property type="match status" value="1"/>
</dbReference>
<dbReference type="SMART" id="SM01121">
    <property type="entry name" value="Dak1_2"/>
    <property type="match status" value="1"/>
</dbReference>
<dbReference type="Gene3D" id="1.25.40.340">
    <property type="match status" value="1"/>
</dbReference>
<reference evidence="2 3" key="1">
    <citation type="submission" date="2015-04" db="EMBL/GenBank/DDBJ databases">
        <title>Microcin producing Clostridium sp. JC272T.</title>
        <authorList>
            <person name="Jyothsna T."/>
            <person name="Sasikala C."/>
            <person name="Ramana C."/>
        </authorList>
    </citation>
    <scope>NUCLEOTIDE SEQUENCE [LARGE SCALE GENOMIC DNA]</scope>
    <source>
        <strain evidence="2 3">JC272</strain>
    </source>
</reference>
<dbReference type="GO" id="GO:0004371">
    <property type="term" value="F:glycerone kinase activity"/>
    <property type="evidence" value="ECO:0007669"/>
    <property type="project" value="InterPro"/>
</dbReference>
<evidence type="ECO:0000313" key="2">
    <source>
        <dbReference type="EMBL" id="KKY02912.1"/>
    </source>
</evidence>
<dbReference type="SMART" id="SM01120">
    <property type="entry name" value="Dak2"/>
    <property type="match status" value="1"/>
</dbReference>
<dbReference type="GO" id="GO:0006071">
    <property type="term" value="P:glycerol metabolic process"/>
    <property type="evidence" value="ECO:0007669"/>
    <property type="project" value="InterPro"/>
</dbReference>
<dbReference type="PANTHER" id="PTHR33434:SF4">
    <property type="entry name" value="PHOSPHATASE PROTEIN"/>
    <property type="match status" value="1"/>
</dbReference>
<dbReference type="RefSeq" id="WP_046821543.1">
    <property type="nucleotide sequence ID" value="NZ_LBBT01000013.1"/>
</dbReference>
<dbReference type="SUPFAM" id="SSF101473">
    <property type="entry name" value="DhaL-like"/>
    <property type="match status" value="1"/>
</dbReference>
<sequence>MIQYIDGKNLRDMFVSGANNLQNSKDYVDKLNVFPVPDGDTGTNMSLTISYAMKELSKVSDDDITNIGKSLAKGSLMGARGNSGVILSQIIRGFTKSIEGKEKLSSMDLAQAFKNGSDTAYKAVIRPIEGTILTVVRESGEYAIKAAKKEQDILKFLELVIKEANESLDRTPDLLKNLKDAGVVDSGGKGLVLIYEGMYEALKGNMITANGSGSSNSSSVEVAQGEINTDDIKFAYCTEFILESNKVTYDKIRDIMLDYGDSLAVVGDEGLIKVHVHTNEPGAVLQEALKYGQLVTIKIENMKVQHENILVENQTAVSEEPAKEYGFIATSMGSGLADIFKDFGVDYIIEGGQTMNPSTEDFMKAIESINAENIIILPNNSNIIMAANQAKALSDKNIIVIPSKNVPQGFTSLVSFNADASVEENEATMVEALSMVKSGQVTYAVRDTVMNDIEVKEGNFIGIGEGKLLSAGEKKEDITLGLIEKLVDEDSAIITLFYGEEVTEEEANEFKSILEEKYEDIDIELYYGGQPIYYYLISVE</sequence>
<dbReference type="EMBL" id="LBBT01000013">
    <property type="protein sequence ID" value="KKY02912.1"/>
    <property type="molecule type" value="Genomic_DNA"/>
</dbReference>
<dbReference type="PANTHER" id="PTHR33434">
    <property type="entry name" value="DEGV DOMAIN-CONTAINING PROTEIN DR_1986-RELATED"/>
    <property type="match status" value="1"/>
</dbReference>
<feature type="domain" description="DhaL" evidence="1">
    <location>
        <begin position="8"/>
        <end position="200"/>
    </location>
</feature>
<dbReference type="Pfam" id="PF21645">
    <property type="entry name" value="FakA-like_M"/>
    <property type="match status" value="1"/>
</dbReference>
<accession>A0A0M3DNB4</accession>
<keyword evidence="2" id="KW-0808">Transferase</keyword>
<keyword evidence="2" id="KW-0418">Kinase</keyword>
<dbReference type="InterPro" id="IPR036117">
    <property type="entry name" value="DhaL_dom_sf"/>
</dbReference>
<gene>
    <name evidence="2" type="ORF">VN21_00505</name>
</gene>
<dbReference type="InterPro" id="IPR050270">
    <property type="entry name" value="DegV_domain_contain"/>
</dbReference>
<dbReference type="AlphaFoldDB" id="A0A0M3DNB4"/>
<dbReference type="Pfam" id="PF13684">
    <property type="entry name" value="FakA-like_C"/>
    <property type="match status" value="1"/>
</dbReference>
<dbReference type="Pfam" id="PF02734">
    <property type="entry name" value="Dak2"/>
    <property type="match status" value="1"/>
</dbReference>
<dbReference type="InterPro" id="IPR019986">
    <property type="entry name" value="YloV-like"/>
</dbReference>
<dbReference type="PROSITE" id="PS51480">
    <property type="entry name" value="DHAL"/>
    <property type="match status" value="1"/>
</dbReference>
<name>A0A0M3DNB4_9FIRM</name>
<dbReference type="Proteomes" id="UP000034407">
    <property type="component" value="Unassembled WGS sequence"/>
</dbReference>